<dbReference type="GO" id="GO:0016783">
    <property type="term" value="F:sulfurtransferase activity"/>
    <property type="evidence" value="ECO:0007669"/>
    <property type="project" value="TreeGrafter"/>
</dbReference>
<dbReference type="STRING" id="312017.I7M9N8"/>
<dbReference type="AlphaFoldDB" id="I7M9N8"/>
<dbReference type="GeneID" id="7846276"/>
<comment type="function">
    <text evidence="3">Plays a central role in 2-thiolation of mcm(5)S(2)U at tRNA wobble positions of tRNA(Lys), tRNA(Glu) and tRNA(Gln). May act by forming a heterodimer with NCS6/CTU1 that ligates sulfur from thiocarboxylated URM1 onto the uridine of tRNAs at wobble position.</text>
</comment>
<dbReference type="GO" id="GO:0000049">
    <property type="term" value="F:tRNA binding"/>
    <property type="evidence" value="ECO:0007669"/>
    <property type="project" value="InterPro"/>
</dbReference>
<evidence type="ECO:0000313" key="6">
    <source>
        <dbReference type="Proteomes" id="UP000009168"/>
    </source>
</evidence>
<evidence type="ECO:0000256" key="1">
    <source>
        <dbReference type="ARBA" id="ARBA00022490"/>
    </source>
</evidence>
<dbReference type="GO" id="GO:0002143">
    <property type="term" value="P:tRNA wobble position uridine thiolation"/>
    <property type="evidence" value="ECO:0007669"/>
    <property type="project" value="TreeGrafter"/>
</dbReference>
<gene>
    <name evidence="5" type="ORF">TTHERM_00727500</name>
</gene>
<proteinExistence type="inferred from homology"/>
<dbReference type="SUPFAM" id="SSF52402">
    <property type="entry name" value="Adenine nucleotide alpha hydrolases-like"/>
    <property type="match status" value="1"/>
</dbReference>
<dbReference type="OMA" id="CHACRNI"/>
<organism evidence="5 6">
    <name type="scientific">Tetrahymena thermophila (strain SB210)</name>
    <dbReference type="NCBI Taxonomy" id="312017"/>
    <lineage>
        <taxon>Eukaryota</taxon>
        <taxon>Sar</taxon>
        <taxon>Alveolata</taxon>
        <taxon>Ciliophora</taxon>
        <taxon>Intramacronucleata</taxon>
        <taxon>Oligohymenophorea</taxon>
        <taxon>Hymenostomatida</taxon>
        <taxon>Tetrahymenina</taxon>
        <taxon>Tetrahymenidae</taxon>
        <taxon>Tetrahymena</taxon>
    </lineage>
</organism>
<comment type="similarity">
    <text evidence="3">Belongs to the CTU2/NCS2 family.</text>
</comment>
<dbReference type="EMBL" id="GG662537">
    <property type="protein sequence ID" value="EAS02390.1"/>
    <property type="molecule type" value="Genomic_DNA"/>
</dbReference>
<dbReference type="OrthoDB" id="25129at2759"/>
<protein>
    <recommendedName>
        <fullName evidence="3">Cytoplasmic tRNA 2-thiolation protein 2</fullName>
    </recommendedName>
</protein>
<dbReference type="GO" id="GO:0016779">
    <property type="term" value="F:nucleotidyltransferase activity"/>
    <property type="evidence" value="ECO:0007669"/>
    <property type="project" value="UniProtKB-UniRule"/>
</dbReference>
<dbReference type="InterPro" id="IPR019407">
    <property type="entry name" value="CTU2"/>
</dbReference>
<evidence type="ECO:0000256" key="3">
    <source>
        <dbReference type="HAMAP-Rule" id="MF_03054"/>
    </source>
</evidence>
<dbReference type="PANTHER" id="PTHR20882">
    <property type="entry name" value="CYTOPLASMIC TRNA 2-THIOLATION PROTEIN 2"/>
    <property type="match status" value="1"/>
</dbReference>
<dbReference type="eggNOG" id="KOG2594">
    <property type="taxonomic scope" value="Eukaryota"/>
</dbReference>
<dbReference type="PANTHER" id="PTHR20882:SF14">
    <property type="entry name" value="CYTOPLASMIC TRNA 2-THIOLATION PROTEIN 2"/>
    <property type="match status" value="1"/>
</dbReference>
<dbReference type="InParanoid" id="I7M9N8"/>
<dbReference type="Proteomes" id="UP000009168">
    <property type="component" value="Unassembled WGS sequence"/>
</dbReference>
<dbReference type="HAMAP" id="MF_03054">
    <property type="entry name" value="CTU2"/>
    <property type="match status" value="1"/>
</dbReference>
<comment type="pathway">
    <text evidence="3">tRNA modification; 5-methoxycarbonylmethyl-2-thiouridine-tRNA biosynthesis.</text>
</comment>
<dbReference type="GO" id="GO:0032447">
    <property type="term" value="P:protein urmylation"/>
    <property type="evidence" value="ECO:0007669"/>
    <property type="project" value="UniProtKB-UniRule"/>
</dbReference>
<dbReference type="Gene3D" id="3.40.50.620">
    <property type="entry name" value="HUPs"/>
    <property type="match status" value="1"/>
</dbReference>
<dbReference type="Pfam" id="PF10288">
    <property type="entry name" value="CTU2"/>
    <property type="match status" value="1"/>
</dbReference>
<evidence type="ECO:0000313" key="5">
    <source>
        <dbReference type="EMBL" id="EAS02390.1"/>
    </source>
</evidence>
<reference evidence="6" key="1">
    <citation type="journal article" date="2006" name="PLoS Biol.">
        <title>Macronuclear genome sequence of the ciliate Tetrahymena thermophila, a model eukaryote.</title>
        <authorList>
            <person name="Eisen J.A."/>
            <person name="Coyne R.S."/>
            <person name="Wu M."/>
            <person name="Wu D."/>
            <person name="Thiagarajan M."/>
            <person name="Wortman J.R."/>
            <person name="Badger J.H."/>
            <person name="Ren Q."/>
            <person name="Amedeo P."/>
            <person name="Jones K.M."/>
            <person name="Tallon L.J."/>
            <person name="Delcher A.L."/>
            <person name="Salzberg S.L."/>
            <person name="Silva J.C."/>
            <person name="Haas B.J."/>
            <person name="Majoros W.H."/>
            <person name="Farzad M."/>
            <person name="Carlton J.M."/>
            <person name="Smith R.K. Jr."/>
            <person name="Garg J."/>
            <person name="Pearlman R.E."/>
            <person name="Karrer K.M."/>
            <person name="Sun L."/>
            <person name="Manning G."/>
            <person name="Elde N.C."/>
            <person name="Turkewitz A.P."/>
            <person name="Asai D.J."/>
            <person name="Wilkes D.E."/>
            <person name="Wang Y."/>
            <person name="Cai H."/>
            <person name="Collins K."/>
            <person name="Stewart B.A."/>
            <person name="Lee S.R."/>
            <person name="Wilamowska K."/>
            <person name="Weinberg Z."/>
            <person name="Ruzzo W.L."/>
            <person name="Wloga D."/>
            <person name="Gaertig J."/>
            <person name="Frankel J."/>
            <person name="Tsao C.-C."/>
            <person name="Gorovsky M.A."/>
            <person name="Keeling P.J."/>
            <person name="Waller R.F."/>
            <person name="Patron N.J."/>
            <person name="Cherry J.M."/>
            <person name="Stover N.A."/>
            <person name="Krieger C.J."/>
            <person name="del Toro C."/>
            <person name="Ryder H.F."/>
            <person name="Williamson S.C."/>
            <person name="Barbeau R.A."/>
            <person name="Hamilton E.P."/>
            <person name="Orias E."/>
        </authorList>
    </citation>
    <scope>NUCLEOTIDE SEQUENCE [LARGE SCALE GENOMIC DNA]</scope>
    <source>
        <strain evidence="6">SB210</strain>
    </source>
</reference>
<keyword evidence="6" id="KW-1185">Reference proteome</keyword>
<dbReference type="HOGENOM" id="CLU_519275_0_0_1"/>
<dbReference type="UniPathway" id="UPA00988"/>
<sequence>MAEQKEEVILNSDDEDQYGLPACGSSGDPAHKLKVFETKKDDKCCKSLKKPVEGGDCKSCDCDCKECSCEKKDKEEKKVDESELDEAKKGKKICYKCKEQESQYKYRQDFACKKCFESNIDHKFKANLKLKINLGRNEKCLVCVSGGANSLALAQLVSNALHNSMGKKMFFEAELFYIDEDILYKKEKQAENLEKVNKMAELLKIKLTIVKLTDIYKDIESEAERENKLLSLLKQFKAIASCQEDLVSFFKTQLYLEYAFRNNFDKVLLGNCGQRLASKIFTLFTKGRAASSDNEIQFIDNVSYDILGRFFDLHNEDNKVYSKKILGIGRPMKDYLNKEIMNYLHCMGILNLLTERPFYLCEQEKPNLKLPGYGNLDRIMENFIDNIQENFVSTTHTILHTSEKIIKKFEPQKGLLQRCPLCFQFRDKISNVLEIETFDSNLTHSLEGEQSDGVRTQETLKLKYLETDKIKNRDMRELVLCFGCRRILQSQVKDEIKIFESDLLPNQIVKRASYIAQNTDILKLF</sequence>
<name>I7M9N8_TETTS</name>
<evidence type="ECO:0000256" key="2">
    <source>
        <dbReference type="ARBA" id="ARBA00022694"/>
    </source>
</evidence>
<dbReference type="InterPro" id="IPR014729">
    <property type="entry name" value="Rossmann-like_a/b/a_fold"/>
</dbReference>
<evidence type="ECO:0000256" key="4">
    <source>
        <dbReference type="SAM" id="MobiDB-lite"/>
    </source>
</evidence>
<feature type="region of interest" description="Disordered" evidence="4">
    <location>
        <begin position="1"/>
        <end position="22"/>
    </location>
</feature>
<accession>I7M9N8</accession>
<keyword evidence="2 3" id="KW-0819">tRNA processing</keyword>
<comment type="subcellular location">
    <subcellularLocation>
        <location evidence="3">Cytoplasm</location>
    </subcellularLocation>
</comment>
<dbReference type="KEGG" id="tet:TTHERM_00727500"/>
<keyword evidence="1 3" id="KW-0963">Cytoplasm</keyword>
<dbReference type="GO" id="GO:0005829">
    <property type="term" value="C:cytosol"/>
    <property type="evidence" value="ECO:0007669"/>
    <property type="project" value="TreeGrafter"/>
</dbReference>
<dbReference type="RefSeq" id="XP_001022635.1">
    <property type="nucleotide sequence ID" value="XM_001022635.3"/>
</dbReference>